<dbReference type="InterPro" id="IPR013332">
    <property type="entry name" value="KPR_N"/>
</dbReference>
<organism evidence="6">
    <name type="scientific">marine metagenome</name>
    <dbReference type="NCBI Taxonomy" id="408172"/>
    <lineage>
        <taxon>unclassified sequences</taxon>
        <taxon>metagenomes</taxon>
        <taxon>ecological metagenomes</taxon>
    </lineage>
</organism>
<accession>A0A381W0K8</accession>
<dbReference type="Gene3D" id="1.10.1040.10">
    <property type="entry name" value="N-(1-d-carboxylethyl)-l-norvaline Dehydrogenase, domain 2"/>
    <property type="match status" value="1"/>
</dbReference>
<dbReference type="InterPro" id="IPR013328">
    <property type="entry name" value="6PGD_dom2"/>
</dbReference>
<proteinExistence type="inferred from homology"/>
<dbReference type="EMBL" id="UINC01010337">
    <property type="protein sequence ID" value="SVA46024.1"/>
    <property type="molecule type" value="Genomic_DNA"/>
</dbReference>
<dbReference type="Gene3D" id="3.40.50.720">
    <property type="entry name" value="NAD(P)-binding Rossmann-like Domain"/>
    <property type="match status" value="1"/>
</dbReference>
<sequence>MKICVFGTGAIGGYLAAKLAASNAQLTCIARGKQLEAIRSHGLTLIENDRRHNLRVECTDRPDQVGQQDVVFVTLKSHMVPLAAVDIAELLGPDTAVVTAYNGIPWWYFYGQRGNESTALDSVDPGRRLWQHIGPERAIGCVVYPAARVIEPGVIEHQFGNRFALGEPNGTDSARLRALSEQLVAAGLEAPVSRSIRTGIWTKLVANASYNPVSVLTCSSLARMIDDIAVNRLLRLMMQEAIGVAAALGITLPVSAAELLEATRPLGEHQTSMLQDLKAGRSLELDPIVGAVQELGRLHAVPTPTLDTILALAKQKAVLAGCYSVA</sequence>
<dbReference type="InterPro" id="IPR051402">
    <property type="entry name" value="KPR-Related"/>
</dbReference>
<dbReference type="FunFam" id="1.10.1040.10:FF:000017">
    <property type="entry name" value="2-dehydropantoate 2-reductase"/>
    <property type="match status" value="1"/>
</dbReference>
<gene>
    <name evidence="6" type="ORF">METZ01_LOCUS98878</name>
</gene>
<dbReference type="GO" id="GO:0016491">
    <property type="term" value="F:oxidoreductase activity"/>
    <property type="evidence" value="ECO:0007669"/>
    <property type="project" value="UniProtKB-KW"/>
</dbReference>
<comment type="similarity">
    <text evidence="1">Belongs to the ketopantoate reductase family.</text>
</comment>
<protein>
    <recommendedName>
        <fullName evidence="7">Ketopantoate reductase N-terminal domain-containing protein</fullName>
    </recommendedName>
</protein>
<dbReference type="SUPFAM" id="SSF48179">
    <property type="entry name" value="6-phosphogluconate dehydrogenase C-terminal domain-like"/>
    <property type="match status" value="1"/>
</dbReference>
<dbReference type="Pfam" id="PF02558">
    <property type="entry name" value="ApbA"/>
    <property type="match status" value="1"/>
</dbReference>
<dbReference type="PANTHER" id="PTHR21708">
    <property type="entry name" value="PROBABLE 2-DEHYDROPANTOATE 2-REDUCTASE"/>
    <property type="match status" value="1"/>
</dbReference>
<feature type="domain" description="Ketopantoate reductase N-terminal" evidence="4">
    <location>
        <begin position="3"/>
        <end position="169"/>
    </location>
</feature>
<dbReference type="GO" id="GO:0005737">
    <property type="term" value="C:cytoplasm"/>
    <property type="evidence" value="ECO:0007669"/>
    <property type="project" value="TreeGrafter"/>
</dbReference>
<keyword evidence="3" id="KW-0560">Oxidoreductase</keyword>
<dbReference type="SUPFAM" id="SSF51735">
    <property type="entry name" value="NAD(P)-binding Rossmann-fold domains"/>
    <property type="match status" value="1"/>
</dbReference>
<evidence type="ECO:0000256" key="3">
    <source>
        <dbReference type="ARBA" id="ARBA00023002"/>
    </source>
</evidence>
<evidence type="ECO:0000256" key="2">
    <source>
        <dbReference type="ARBA" id="ARBA00022857"/>
    </source>
</evidence>
<evidence type="ECO:0008006" key="7">
    <source>
        <dbReference type="Google" id="ProtNLM"/>
    </source>
</evidence>
<dbReference type="InterPro" id="IPR036291">
    <property type="entry name" value="NAD(P)-bd_dom_sf"/>
</dbReference>
<keyword evidence="2" id="KW-0521">NADP</keyword>
<dbReference type="NCBIfam" id="NF005089">
    <property type="entry name" value="PRK06522.1-4"/>
    <property type="match status" value="1"/>
</dbReference>
<dbReference type="InterPro" id="IPR013752">
    <property type="entry name" value="KPA_reductase"/>
</dbReference>
<evidence type="ECO:0000259" key="5">
    <source>
        <dbReference type="Pfam" id="PF08546"/>
    </source>
</evidence>
<evidence type="ECO:0000259" key="4">
    <source>
        <dbReference type="Pfam" id="PF02558"/>
    </source>
</evidence>
<dbReference type="Pfam" id="PF08546">
    <property type="entry name" value="ApbA_C"/>
    <property type="match status" value="1"/>
</dbReference>
<evidence type="ECO:0000313" key="6">
    <source>
        <dbReference type="EMBL" id="SVA46024.1"/>
    </source>
</evidence>
<dbReference type="InterPro" id="IPR008927">
    <property type="entry name" value="6-PGluconate_DH-like_C_sf"/>
</dbReference>
<dbReference type="PANTHER" id="PTHR21708:SF45">
    <property type="entry name" value="2-DEHYDROPANTOATE 2-REDUCTASE"/>
    <property type="match status" value="1"/>
</dbReference>
<dbReference type="AlphaFoldDB" id="A0A381W0K8"/>
<feature type="domain" description="Ketopantoate reductase C-terminal" evidence="5">
    <location>
        <begin position="196"/>
        <end position="316"/>
    </location>
</feature>
<dbReference type="FunFam" id="3.40.50.720:FF:000307">
    <property type="entry name" value="2-dehydropantoate 2-reductase"/>
    <property type="match status" value="1"/>
</dbReference>
<evidence type="ECO:0000256" key="1">
    <source>
        <dbReference type="ARBA" id="ARBA00007870"/>
    </source>
</evidence>
<name>A0A381W0K8_9ZZZZ</name>
<reference evidence="6" key="1">
    <citation type="submission" date="2018-05" db="EMBL/GenBank/DDBJ databases">
        <authorList>
            <person name="Lanie J.A."/>
            <person name="Ng W.-L."/>
            <person name="Kazmierczak K.M."/>
            <person name="Andrzejewski T.M."/>
            <person name="Davidsen T.M."/>
            <person name="Wayne K.J."/>
            <person name="Tettelin H."/>
            <person name="Glass J.I."/>
            <person name="Rusch D."/>
            <person name="Podicherti R."/>
            <person name="Tsui H.-C.T."/>
            <person name="Winkler M.E."/>
        </authorList>
    </citation>
    <scope>NUCLEOTIDE SEQUENCE</scope>
</reference>